<evidence type="ECO:0000259" key="4">
    <source>
        <dbReference type="PROSITE" id="PS50949"/>
    </source>
</evidence>
<dbReference type="GO" id="GO:0003700">
    <property type="term" value="F:DNA-binding transcription factor activity"/>
    <property type="evidence" value="ECO:0007669"/>
    <property type="project" value="InterPro"/>
</dbReference>
<dbReference type="InterPro" id="IPR008920">
    <property type="entry name" value="TF_FadR/GntR_C"/>
</dbReference>
<evidence type="ECO:0000256" key="1">
    <source>
        <dbReference type="ARBA" id="ARBA00023015"/>
    </source>
</evidence>
<dbReference type="RefSeq" id="WP_115103628.1">
    <property type="nucleotide sequence ID" value="NZ_QHKS01000013.1"/>
</dbReference>
<dbReference type="EMBL" id="QHKS01000013">
    <property type="protein sequence ID" value="RDK00925.1"/>
    <property type="molecule type" value="Genomic_DNA"/>
</dbReference>
<dbReference type="AlphaFoldDB" id="A0A370N5V2"/>
<dbReference type="CDD" id="cd07377">
    <property type="entry name" value="WHTH_GntR"/>
    <property type="match status" value="1"/>
</dbReference>
<evidence type="ECO:0000313" key="5">
    <source>
        <dbReference type="EMBL" id="RDK00925.1"/>
    </source>
</evidence>
<dbReference type="SUPFAM" id="SSF46785">
    <property type="entry name" value="Winged helix' DNA-binding domain"/>
    <property type="match status" value="1"/>
</dbReference>
<sequence length="233" mass="25085">MNETTQQAIVQTLREKILAGELSPGQRLVEAQLAQWLGVSRTPLRYALSVLSAEGLLDRSGARGYVVRRFSVRDVLNAIDVRGVLEGLAARAVAEGGVGAALAAALEDCLRAGDAIFNAGHLQKGDDVRYAAMNGRFHALIVEAAQNTAVSAALSLNDKIPFVSPFTIAFDESARERQFMMLMYAHRQHHAITDALKKGEGARVEALMKEHTQISKESLNLSLPALRLIAGAA</sequence>
<dbReference type="GO" id="GO:0003677">
    <property type="term" value="F:DNA binding"/>
    <property type="evidence" value="ECO:0007669"/>
    <property type="project" value="UniProtKB-KW"/>
</dbReference>
<dbReference type="Gene3D" id="1.10.10.10">
    <property type="entry name" value="Winged helix-like DNA-binding domain superfamily/Winged helix DNA-binding domain"/>
    <property type="match status" value="1"/>
</dbReference>
<dbReference type="Gene3D" id="1.20.120.530">
    <property type="entry name" value="GntR ligand-binding domain-like"/>
    <property type="match status" value="1"/>
</dbReference>
<reference evidence="6" key="1">
    <citation type="submission" date="2018-05" db="EMBL/GenBank/DDBJ databases">
        <authorList>
            <person name="Feng T."/>
        </authorList>
    </citation>
    <scope>NUCLEOTIDE SEQUENCE [LARGE SCALE GENOMIC DNA]</scope>
    <source>
        <strain evidence="6">S27</strain>
    </source>
</reference>
<keyword evidence="2" id="KW-0238">DNA-binding</keyword>
<dbReference type="InterPro" id="IPR036390">
    <property type="entry name" value="WH_DNA-bd_sf"/>
</dbReference>
<gene>
    <name evidence="5" type="ORF">DLM46_21200</name>
</gene>
<evidence type="ECO:0000256" key="2">
    <source>
        <dbReference type="ARBA" id="ARBA00023125"/>
    </source>
</evidence>
<dbReference type="InterPro" id="IPR036388">
    <property type="entry name" value="WH-like_DNA-bd_sf"/>
</dbReference>
<keyword evidence="3" id="KW-0804">Transcription</keyword>
<dbReference type="OrthoDB" id="8066003at2"/>
<proteinExistence type="predicted"/>
<evidence type="ECO:0000313" key="6">
    <source>
        <dbReference type="Proteomes" id="UP000254875"/>
    </source>
</evidence>
<dbReference type="SMART" id="SM00895">
    <property type="entry name" value="FCD"/>
    <property type="match status" value="1"/>
</dbReference>
<dbReference type="InterPro" id="IPR011711">
    <property type="entry name" value="GntR_C"/>
</dbReference>
<name>A0A370N5V2_9BURK</name>
<dbReference type="Pfam" id="PF00392">
    <property type="entry name" value="GntR"/>
    <property type="match status" value="1"/>
</dbReference>
<dbReference type="Proteomes" id="UP000254875">
    <property type="component" value="Unassembled WGS sequence"/>
</dbReference>
<evidence type="ECO:0000256" key="3">
    <source>
        <dbReference type="ARBA" id="ARBA00023163"/>
    </source>
</evidence>
<dbReference type="Pfam" id="PF07729">
    <property type="entry name" value="FCD"/>
    <property type="match status" value="1"/>
</dbReference>
<dbReference type="PROSITE" id="PS50949">
    <property type="entry name" value="HTH_GNTR"/>
    <property type="match status" value="1"/>
</dbReference>
<feature type="domain" description="HTH gntR-type" evidence="4">
    <location>
        <begin position="3"/>
        <end position="70"/>
    </location>
</feature>
<dbReference type="SUPFAM" id="SSF48008">
    <property type="entry name" value="GntR ligand-binding domain-like"/>
    <property type="match status" value="1"/>
</dbReference>
<dbReference type="SMART" id="SM00345">
    <property type="entry name" value="HTH_GNTR"/>
    <property type="match status" value="1"/>
</dbReference>
<dbReference type="InterPro" id="IPR000524">
    <property type="entry name" value="Tscrpt_reg_HTH_GntR"/>
</dbReference>
<comment type="caution">
    <text evidence="5">The sequence shown here is derived from an EMBL/GenBank/DDBJ whole genome shotgun (WGS) entry which is preliminary data.</text>
</comment>
<keyword evidence="6" id="KW-1185">Reference proteome</keyword>
<dbReference type="PANTHER" id="PTHR43537">
    <property type="entry name" value="TRANSCRIPTIONAL REGULATOR, GNTR FAMILY"/>
    <property type="match status" value="1"/>
</dbReference>
<organism evidence="5 6">
    <name type="scientific">Paraburkholderia lacunae</name>
    <dbReference type="NCBI Taxonomy" id="2211104"/>
    <lineage>
        <taxon>Bacteria</taxon>
        <taxon>Pseudomonadati</taxon>
        <taxon>Pseudomonadota</taxon>
        <taxon>Betaproteobacteria</taxon>
        <taxon>Burkholderiales</taxon>
        <taxon>Burkholderiaceae</taxon>
        <taxon>Paraburkholderia</taxon>
    </lineage>
</organism>
<keyword evidence="1" id="KW-0805">Transcription regulation</keyword>
<accession>A0A370N5V2</accession>
<dbReference type="PANTHER" id="PTHR43537:SF51">
    <property type="entry name" value="HTH-TYPE TRANSCRIPTIONAL REGULATOR LGOR-RELATED"/>
    <property type="match status" value="1"/>
</dbReference>
<protein>
    <submittedName>
        <fullName evidence="5">GntR family transcriptional regulator</fullName>
    </submittedName>
</protein>